<dbReference type="EMBL" id="KN833689">
    <property type="protein sequence ID" value="KIK29455.1"/>
    <property type="molecule type" value="Genomic_DNA"/>
</dbReference>
<protein>
    <recommendedName>
        <fullName evidence="3">DUF1308 domain-containing protein</fullName>
    </recommendedName>
</protein>
<keyword evidence="2" id="KW-1185">Reference proteome</keyword>
<gene>
    <name evidence="1" type="ORF">PISMIDRAFT_672146</name>
</gene>
<reference evidence="2" key="2">
    <citation type="submission" date="2015-01" db="EMBL/GenBank/DDBJ databases">
        <title>Evolutionary Origins and Diversification of the Mycorrhizal Mutualists.</title>
        <authorList>
            <consortium name="DOE Joint Genome Institute"/>
            <consortium name="Mycorrhizal Genomics Consortium"/>
            <person name="Kohler A."/>
            <person name="Kuo A."/>
            <person name="Nagy L.G."/>
            <person name="Floudas D."/>
            <person name="Copeland A."/>
            <person name="Barry K.W."/>
            <person name="Cichocki N."/>
            <person name="Veneault-Fourrey C."/>
            <person name="LaButti K."/>
            <person name="Lindquist E.A."/>
            <person name="Lipzen A."/>
            <person name="Lundell T."/>
            <person name="Morin E."/>
            <person name="Murat C."/>
            <person name="Riley R."/>
            <person name="Ohm R."/>
            <person name="Sun H."/>
            <person name="Tunlid A."/>
            <person name="Henrissat B."/>
            <person name="Grigoriev I.V."/>
            <person name="Hibbett D.S."/>
            <person name="Martin F."/>
        </authorList>
    </citation>
    <scope>NUCLEOTIDE SEQUENCE [LARGE SCALE GENOMIC DNA]</scope>
    <source>
        <strain evidence="2">441</strain>
    </source>
</reference>
<evidence type="ECO:0000313" key="2">
    <source>
        <dbReference type="Proteomes" id="UP000054018"/>
    </source>
</evidence>
<dbReference type="HOGENOM" id="CLU_019578_0_0_1"/>
<accession>A0A0C9YWJ9</accession>
<dbReference type="Proteomes" id="UP000054018">
    <property type="component" value="Unassembled WGS sequence"/>
</dbReference>
<proteinExistence type="predicted"/>
<evidence type="ECO:0008006" key="3">
    <source>
        <dbReference type="Google" id="ProtNLM"/>
    </source>
</evidence>
<dbReference type="AlphaFoldDB" id="A0A0C9YWJ9"/>
<sequence>MDPIDDLRTFAFRLQQARNAIHSFQRQAPQPPILETPASNVTLQFDNQSPSKGSLPGLRILREEVNRECSVLERFLQNPTRSDGGPSFSANAPYLIAVWQELVHSHRPIALYRTFFHRNCGQGHTHHGRKLSNRPVKVDVVSENGARWIRVNTIKNSRLVMEFCELDSYLTSSSEEEGDNDDRTRHGDLTCLSRGLENSVLQMARELLAAAADNPLPILGLVPQVTLRLTRLNPTLVGDSSVEADPRIARTVAILQDMGIDVQLGERTRVLPDKCREVPQIELEPTSNINLDLSALIALVSDITHASLPRSPDEVQARFKHWTRSIQDMSAGRTQKMVSDHEKHEMYNTAHDTWRRPTEENEQTRALSRQATQEMRKGLLQDTYERLSSLGQHTPNSVQPDVPDVVSGSPTTHAPDLSNVKFWTTQEARQRCLQIVAKIGGPREQRRARALLAVPDCSRSPEADEKQDRAAAETAYWSDSRYPLGYLPLIPVHVLSSYLAVAPNSRDSSIHAERILPPSSSTFFFSLSATCAKLLGDNTDLQPCEQRLISPREDHPDLSILQNLSNDNLVDIPAPTLLTSKLTAHTVESMYAGASRGWTTLTANRTSVRMFLREIDKREGLDTSQCSSSSSGTTATSPAVIWLVEPRSLAEGMRVDNDE</sequence>
<reference evidence="1 2" key="1">
    <citation type="submission" date="2014-04" db="EMBL/GenBank/DDBJ databases">
        <authorList>
            <consortium name="DOE Joint Genome Institute"/>
            <person name="Kuo A."/>
            <person name="Kohler A."/>
            <person name="Costa M.D."/>
            <person name="Nagy L.G."/>
            <person name="Floudas D."/>
            <person name="Copeland A."/>
            <person name="Barry K.W."/>
            <person name="Cichocki N."/>
            <person name="Veneault-Fourrey C."/>
            <person name="LaButti K."/>
            <person name="Lindquist E.A."/>
            <person name="Lipzen A."/>
            <person name="Lundell T."/>
            <person name="Morin E."/>
            <person name="Murat C."/>
            <person name="Sun H."/>
            <person name="Tunlid A."/>
            <person name="Henrissat B."/>
            <person name="Grigoriev I.V."/>
            <person name="Hibbett D.S."/>
            <person name="Martin F."/>
            <person name="Nordberg H.P."/>
            <person name="Cantor M.N."/>
            <person name="Hua S.X."/>
        </authorList>
    </citation>
    <scope>NUCLEOTIDE SEQUENCE [LARGE SCALE GENOMIC DNA]</scope>
    <source>
        <strain evidence="1 2">441</strain>
    </source>
</reference>
<organism evidence="1 2">
    <name type="scientific">Pisolithus microcarpus 441</name>
    <dbReference type="NCBI Taxonomy" id="765257"/>
    <lineage>
        <taxon>Eukaryota</taxon>
        <taxon>Fungi</taxon>
        <taxon>Dikarya</taxon>
        <taxon>Basidiomycota</taxon>
        <taxon>Agaricomycotina</taxon>
        <taxon>Agaricomycetes</taxon>
        <taxon>Agaricomycetidae</taxon>
        <taxon>Boletales</taxon>
        <taxon>Sclerodermatineae</taxon>
        <taxon>Pisolithaceae</taxon>
        <taxon>Pisolithus</taxon>
    </lineage>
</organism>
<evidence type="ECO:0000313" key="1">
    <source>
        <dbReference type="EMBL" id="KIK29455.1"/>
    </source>
</evidence>
<name>A0A0C9YWJ9_9AGAM</name>
<dbReference type="OrthoDB" id="14527at2759"/>
<dbReference type="PANTHER" id="PTHR13379">
    <property type="entry name" value="UNCHARACTERIZED DUF1308"/>
    <property type="match status" value="1"/>
</dbReference>
<dbReference type="PANTHER" id="PTHR13379:SF0">
    <property type="entry name" value="UPF0415 PROTEIN C7ORF25"/>
    <property type="match status" value="1"/>
</dbReference>
<dbReference type="STRING" id="765257.A0A0C9YWJ9"/>